<evidence type="ECO:0000313" key="4">
    <source>
        <dbReference type="EMBL" id="CAB4216965.1"/>
    </source>
</evidence>
<reference evidence="4" key="1">
    <citation type="submission" date="2020-05" db="EMBL/GenBank/DDBJ databases">
        <authorList>
            <person name="Chiriac C."/>
            <person name="Salcher M."/>
            <person name="Ghai R."/>
            <person name="Kavagutti S V."/>
        </authorList>
    </citation>
    <scope>NUCLEOTIDE SEQUENCE</scope>
</reference>
<dbReference type="EMBL" id="LR797090">
    <property type="protein sequence ID" value="CAB4186188.1"/>
    <property type="molecule type" value="Genomic_DNA"/>
</dbReference>
<sequence>MTEVIFILFSALCLLILLETAFADNDIPEDVVRRKK</sequence>
<proteinExistence type="predicted"/>
<protein>
    <submittedName>
        <fullName evidence="4">Uncharacterized protein</fullName>
    </submittedName>
</protein>
<dbReference type="EMBL" id="LR797442">
    <property type="protein sequence ID" value="CAB4216965.1"/>
    <property type="molecule type" value="Genomic_DNA"/>
</dbReference>
<name>A0A6J5SNY8_9CAUD</name>
<dbReference type="EMBL" id="LR797206">
    <property type="protein sequence ID" value="CAB4194200.1"/>
    <property type="molecule type" value="Genomic_DNA"/>
</dbReference>
<evidence type="ECO:0000313" key="5">
    <source>
        <dbReference type="EMBL" id="CAB5231043.1"/>
    </source>
</evidence>
<evidence type="ECO:0000313" key="1">
    <source>
        <dbReference type="EMBL" id="CAB4186188.1"/>
    </source>
</evidence>
<evidence type="ECO:0000313" key="3">
    <source>
        <dbReference type="EMBL" id="CAB4194200.1"/>
    </source>
</evidence>
<dbReference type="EMBL" id="LR797142">
    <property type="protein sequence ID" value="CAB4189634.1"/>
    <property type="molecule type" value="Genomic_DNA"/>
</dbReference>
<accession>A0A6J5SNY8</accession>
<evidence type="ECO:0000313" key="2">
    <source>
        <dbReference type="EMBL" id="CAB4189634.1"/>
    </source>
</evidence>
<organism evidence="4">
    <name type="scientific">uncultured Caudovirales phage</name>
    <dbReference type="NCBI Taxonomy" id="2100421"/>
    <lineage>
        <taxon>Viruses</taxon>
        <taxon>Duplodnaviria</taxon>
        <taxon>Heunggongvirae</taxon>
        <taxon>Uroviricota</taxon>
        <taxon>Caudoviricetes</taxon>
        <taxon>Peduoviridae</taxon>
        <taxon>Maltschvirus</taxon>
        <taxon>Maltschvirus maltsch</taxon>
    </lineage>
</organism>
<gene>
    <name evidence="1" type="ORF">UFOVP1137_20</name>
    <name evidence="2" type="ORF">UFOVP1199_8</name>
    <name evidence="3" type="ORF">UFOVP1257_9</name>
    <name evidence="4" type="ORF">UFOVP1498_5</name>
    <name evidence="5" type="ORF">UFOVP1587_19</name>
</gene>
<dbReference type="EMBL" id="LR798425">
    <property type="protein sequence ID" value="CAB5231043.1"/>
    <property type="molecule type" value="Genomic_DNA"/>
</dbReference>